<dbReference type="EMBL" id="LN890987">
    <property type="protein sequence ID" value="CUS12651.1"/>
    <property type="molecule type" value="Genomic_DNA"/>
</dbReference>
<gene>
    <name evidence="2" type="ORF">GSTUAT00003263001</name>
</gene>
<dbReference type="SUPFAM" id="SSF54695">
    <property type="entry name" value="POZ domain"/>
    <property type="match status" value="1"/>
</dbReference>
<dbReference type="AlphaFoldDB" id="A0A292Q0T6"/>
<dbReference type="Pfam" id="PF00651">
    <property type="entry name" value="BTB"/>
    <property type="match status" value="1"/>
</dbReference>
<dbReference type="InterPro" id="IPR000210">
    <property type="entry name" value="BTB/POZ_dom"/>
</dbReference>
<evidence type="ECO:0000313" key="2">
    <source>
        <dbReference type="EMBL" id="CUS12651.1"/>
    </source>
</evidence>
<protein>
    <recommendedName>
        <fullName evidence="1">BTB domain-containing protein</fullName>
    </recommendedName>
</protein>
<dbReference type="Gene3D" id="3.30.710.10">
    <property type="entry name" value="Potassium Channel Kv1.1, Chain A"/>
    <property type="match status" value="1"/>
</dbReference>
<organism evidence="2 3">
    <name type="scientific">Tuber aestivum</name>
    <name type="common">summer truffle</name>
    <dbReference type="NCBI Taxonomy" id="59557"/>
    <lineage>
        <taxon>Eukaryota</taxon>
        <taxon>Fungi</taxon>
        <taxon>Dikarya</taxon>
        <taxon>Ascomycota</taxon>
        <taxon>Pezizomycotina</taxon>
        <taxon>Pezizomycetes</taxon>
        <taxon>Pezizales</taxon>
        <taxon>Tuberaceae</taxon>
        <taxon>Tuber</taxon>
    </lineage>
</organism>
<evidence type="ECO:0000313" key="3">
    <source>
        <dbReference type="Proteomes" id="UP001412239"/>
    </source>
</evidence>
<sequence length="204" mass="23147">MYTSSSMSGSPTAGHYPNYKDFLFDGTVTLRVGPHRRSMEMHKKLLASISPELDKHVYNDMREGAEGMIYFPDEEVVALSLFIEWAYTGEYDHDEYVPLSSTGDCTEQRRDPWASLHKHLQLCVFSDKFNIPTLRKLAESEFYASINPIVPESKEDGAGLVMAIDYAYGNLLDTDPIVGFLAQYASWKLELLRETDGFEKLILA</sequence>
<proteinExistence type="predicted"/>
<feature type="non-terminal residue" evidence="2">
    <location>
        <position position="1"/>
    </location>
</feature>
<dbReference type="PANTHER" id="PTHR47843:SF2">
    <property type="entry name" value="BTB DOMAIN-CONTAINING PROTEIN"/>
    <property type="match status" value="1"/>
</dbReference>
<feature type="domain" description="BTB" evidence="1">
    <location>
        <begin position="26"/>
        <end position="95"/>
    </location>
</feature>
<dbReference type="PANTHER" id="PTHR47843">
    <property type="entry name" value="BTB DOMAIN-CONTAINING PROTEIN-RELATED"/>
    <property type="match status" value="1"/>
</dbReference>
<name>A0A292Q0T6_9PEZI</name>
<dbReference type="Proteomes" id="UP001412239">
    <property type="component" value="Unassembled WGS sequence"/>
</dbReference>
<accession>A0A292Q0T6</accession>
<keyword evidence="3" id="KW-1185">Reference proteome</keyword>
<evidence type="ECO:0000259" key="1">
    <source>
        <dbReference type="PROSITE" id="PS50097"/>
    </source>
</evidence>
<dbReference type="PROSITE" id="PS50097">
    <property type="entry name" value="BTB"/>
    <property type="match status" value="1"/>
</dbReference>
<dbReference type="InterPro" id="IPR011333">
    <property type="entry name" value="SKP1/BTB/POZ_sf"/>
</dbReference>
<dbReference type="CDD" id="cd18186">
    <property type="entry name" value="BTB_POZ_ZBTB_KLHL-like"/>
    <property type="match status" value="1"/>
</dbReference>
<reference evidence="2" key="1">
    <citation type="submission" date="2015-10" db="EMBL/GenBank/DDBJ databases">
        <authorList>
            <person name="Regsiter A."/>
            <person name="william w."/>
        </authorList>
    </citation>
    <scope>NUCLEOTIDE SEQUENCE</scope>
    <source>
        <strain evidence="2">Montdore</strain>
    </source>
</reference>